<keyword evidence="13" id="KW-1185">Reference proteome</keyword>
<sequence length="615" mass="66786">MDATEVAANKEAEASIDLLAIVLDTNPSQQIVRQNPQNLTQILEAVIAFGNAHLMQKAQSKLAVISCSHHATDFLYPLPGRQVELRQIDGQYEAFSLVEKTVKQQLGSILMNAPRLSASCESLLAGSMSMALCYISRLQRNVAAGVKMHSRILVLTGSNECASQYMTYMNVFFTAQKLGIVIDTCALDKTLSLLQQGCDITNGQFLKVTQLDGLLQYLLWVFLPSPQMRHKLVLPPTPKVDYRASCFCHRELIDIGYVCSVCLSVFCKYSPICTTCHTIFKMPGPLPVKPKKKKKTEKQIIIITRAIRKDPARKQMPQQMINNDLYMKQRSATSGSNNNSFANNSNININNNSNFGQQQLHATAAAGQQQQLLKSAQIVSEWDDGIIFDVDDPDFCPGPPPAVIDKLTTATNSCAAALRNLNFIVPTATATATAATMSSASVHAPQIADICSPLAHHSLGLSASLPDLVGSPLEINMDNVLTIEELRQHLGSCFTCGVSWTDDHVSLDCSECGGYSLERPCPLCDGQCGVQWKRDFAMSHACSKARWVGVCLSFPEAMAAAVQQLPVASNTATTATSCAAAAAAAHQLRLAQELCSRLEQLSTASSTAPNKMTRL</sequence>
<keyword evidence="7 11" id="KW-0805">Transcription regulation</keyword>
<dbReference type="GO" id="GO:0006289">
    <property type="term" value="P:nucleotide-excision repair"/>
    <property type="evidence" value="ECO:0007669"/>
    <property type="project" value="UniProtKB-UniRule"/>
</dbReference>
<evidence type="ECO:0000256" key="8">
    <source>
        <dbReference type="ARBA" id="ARBA00023163"/>
    </source>
</evidence>
<proteinExistence type="inferred from homology"/>
<dbReference type="PANTHER" id="PTHR12831:SF0">
    <property type="entry name" value="GENERAL TRANSCRIPTION FACTOR IIH SUBUNIT 3"/>
    <property type="match status" value="1"/>
</dbReference>
<comment type="subunit">
    <text evidence="11">Part of a TFIID-containing RNA polymerase II pre-initiation complex that is composed of TBP and at least GTF2A1, GTF2A2, GTF2E1, GTF2E2, GTF2F1, GTF2H2, GTF2H3, GTF2H4, GTF2H5, GTF2B, TCEA1, ERCC2, ERCC3, TAF1, TAF2, TAF3, TAF4, TAF5, TAF6, TAF7, TAF8, TAF9, TAF10, TAF11, TAF12 and TAF13. Component of the 7-subunit TFIIH core complex composed of XPB/ERCC3, XPD/ERCC2, GTF2H1, GTF2H2, GTF2H3, GTF2H4 and GTF2H5, which is active in NER. The core complex associates with the 3-subunit CDK-activating kinase (CAK) module composed of CCNH/cyclin H, CDK7 and MNAT1 to form the 10-subunit holoenzyme (holo-TFIIH) active in transcription. Interacts with RARA; the interaction requires prior phosphorylation of RARA on 'Ser-369' which then enhances interaction of RARA with CDK7.</text>
</comment>
<evidence type="ECO:0000256" key="4">
    <source>
        <dbReference type="ARBA" id="ARBA00022763"/>
    </source>
</evidence>
<protein>
    <recommendedName>
        <fullName evidence="11">General transcription factor IIH subunit 3</fullName>
    </recommendedName>
    <alternativeName>
        <fullName evidence="11">General transcription factor IIH polypeptide 3</fullName>
    </alternativeName>
</protein>
<evidence type="ECO:0000256" key="7">
    <source>
        <dbReference type="ARBA" id="ARBA00023015"/>
    </source>
</evidence>
<dbReference type="InParanoid" id="B4LU35"/>
<accession>B4LU35</accession>
<dbReference type="Pfam" id="PF03850">
    <property type="entry name" value="Tfb4"/>
    <property type="match status" value="1"/>
</dbReference>
<evidence type="ECO:0000256" key="1">
    <source>
        <dbReference type="ARBA" id="ARBA00004123"/>
    </source>
</evidence>
<dbReference type="HOGENOM" id="CLU_040211_1_0_1"/>
<dbReference type="Gene3D" id="3.40.50.410">
    <property type="entry name" value="von Willebrand factor, type A domain"/>
    <property type="match status" value="1"/>
</dbReference>
<dbReference type="GO" id="GO:0005675">
    <property type="term" value="C:transcription factor TFIIH holo complex"/>
    <property type="evidence" value="ECO:0007669"/>
    <property type="project" value="UniProtKB-UniRule"/>
</dbReference>
<dbReference type="PANTHER" id="PTHR12831">
    <property type="entry name" value="TRANSCRIPTION INITIATION FACTOR IIH TFIIH , POLYPEPTIDE 3-RELATED"/>
    <property type="match status" value="1"/>
</dbReference>
<keyword evidence="9 11" id="KW-0234">DNA repair</keyword>
<dbReference type="AlphaFoldDB" id="B4LU35"/>
<dbReference type="GO" id="GO:0008270">
    <property type="term" value="F:zinc ion binding"/>
    <property type="evidence" value="ECO:0007669"/>
    <property type="project" value="UniProtKB-KW"/>
</dbReference>
<keyword evidence="8 11" id="KW-0804">Transcription</keyword>
<dbReference type="FunFam" id="3.40.50.410:FF:000076">
    <property type="entry name" value="general transcription factor IIH subunit 3"/>
    <property type="match status" value="1"/>
</dbReference>
<dbReference type="eggNOG" id="KOG2487">
    <property type="taxonomic scope" value="Eukaryota"/>
</dbReference>
<dbReference type="SMR" id="B4LU35"/>
<reference evidence="12 13" key="1">
    <citation type="journal article" date="2007" name="Nature">
        <title>Evolution of genes and genomes on the Drosophila phylogeny.</title>
        <authorList>
            <consortium name="Drosophila 12 Genomes Consortium"/>
            <person name="Clark A.G."/>
            <person name="Eisen M.B."/>
            <person name="Smith D.R."/>
            <person name="Bergman C.M."/>
            <person name="Oliver B."/>
            <person name="Markow T.A."/>
            <person name="Kaufman T.C."/>
            <person name="Kellis M."/>
            <person name="Gelbart W."/>
            <person name="Iyer V.N."/>
            <person name="Pollard D.A."/>
            <person name="Sackton T.B."/>
            <person name="Larracuente A.M."/>
            <person name="Singh N.D."/>
            <person name="Abad J.P."/>
            <person name="Abt D.N."/>
            <person name="Adryan B."/>
            <person name="Aguade M."/>
            <person name="Akashi H."/>
            <person name="Anderson W.W."/>
            <person name="Aquadro C.F."/>
            <person name="Ardell D.H."/>
            <person name="Arguello R."/>
            <person name="Artieri C.G."/>
            <person name="Barbash D.A."/>
            <person name="Barker D."/>
            <person name="Barsanti P."/>
            <person name="Batterham P."/>
            <person name="Batzoglou S."/>
            <person name="Begun D."/>
            <person name="Bhutkar A."/>
            <person name="Blanco E."/>
            <person name="Bosak S.A."/>
            <person name="Bradley R.K."/>
            <person name="Brand A.D."/>
            <person name="Brent M.R."/>
            <person name="Brooks A.N."/>
            <person name="Brown R.H."/>
            <person name="Butlin R.K."/>
            <person name="Caggese C."/>
            <person name="Calvi B.R."/>
            <person name="Bernardo de Carvalho A."/>
            <person name="Caspi A."/>
            <person name="Castrezana S."/>
            <person name="Celniker S.E."/>
            <person name="Chang J.L."/>
            <person name="Chapple C."/>
            <person name="Chatterji S."/>
            <person name="Chinwalla A."/>
            <person name="Civetta A."/>
            <person name="Clifton S.W."/>
            <person name="Comeron J.M."/>
            <person name="Costello J.C."/>
            <person name="Coyne J.A."/>
            <person name="Daub J."/>
            <person name="David R.G."/>
            <person name="Delcher A.L."/>
            <person name="Delehaunty K."/>
            <person name="Do C.B."/>
            <person name="Ebling H."/>
            <person name="Edwards K."/>
            <person name="Eickbush T."/>
            <person name="Evans J.D."/>
            <person name="Filipski A."/>
            <person name="Findeiss S."/>
            <person name="Freyhult E."/>
            <person name="Fulton L."/>
            <person name="Fulton R."/>
            <person name="Garcia A.C."/>
            <person name="Gardiner A."/>
            <person name="Garfield D.A."/>
            <person name="Garvin B.E."/>
            <person name="Gibson G."/>
            <person name="Gilbert D."/>
            <person name="Gnerre S."/>
            <person name="Godfrey J."/>
            <person name="Good R."/>
            <person name="Gotea V."/>
            <person name="Gravely B."/>
            <person name="Greenberg A.J."/>
            <person name="Griffiths-Jones S."/>
            <person name="Gross S."/>
            <person name="Guigo R."/>
            <person name="Gustafson E.A."/>
            <person name="Haerty W."/>
            <person name="Hahn M.W."/>
            <person name="Halligan D.L."/>
            <person name="Halpern A.L."/>
            <person name="Halter G.M."/>
            <person name="Han M.V."/>
            <person name="Heger A."/>
            <person name="Hillier L."/>
            <person name="Hinrichs A.S."/>
            <person name="Holmes I."/>
            <person name="Hoskins R.A."/>
            <person name="Hubisz M.J."/>
            <person name="Hultmark D."/>
            <person name="Huntley M.A."/>
            <person name="Jaffe D.B."/>
            <person name="Jagadeeshan S."/>
            <person name="Jeck W.R."/>
            <person name="Johnson J."/>
            <person name="Jones C.D."/>
            <person name="Jordan W.C."/>
            <person name="Karpen G.H."/>
            <person name="Kataoka E."/>
            <person name="Keightley P.D."/>
            <person name="Kheradpour P."/>
            <person name="Kirkness E.F."/>
            <person name="Koerich L.B."/>
            <person name="Kristiansen K."/>
            <person name="Kudrna D."/>
            <person name="Kulathinal R.J."/>
            <person name="Kumar S."/>
            <person name="Kwok R."/>
            <person name="Lander E."/>
            <person name="Langley C.H."/>
            <person name="Lapoint R."/>
            <person name="Lazzaro B.P."/>
            <person name="Lee S.J."/>
            <person name="Levesque L."/>
            <person name="Li R."/>
            <person name="Lin C.F."/>
            <person name="Lin M.F."/>
            <person name="Lindblad-Toh K."/>
            <person name="Llopart A."/>
            <person name="Long M."/>
            <person name="Low L."/>
            <person name="Lozovsky E."/>
            <person name="Lu J."/>
            <person name="Luo M."/>
            <person name="Machado C.A."/>
            <person name="Makalowski W."/>
            <person name="Marzo M."/>
            <person name="Matsuda M."/>
            <person name="Matzkin L."/>
            <person name="McAllister B."/>
            <person name="McBride C.S."/>
            <person name="McKernan B."/>
            <person name="McKernan K."/>
            <person name="Mendez-Lago M."/>
            <person name="Minx P."/>
            <person name="Mollenhauer M.U."/>
            <person name="Montooth K."/>
            <person name="Mount S.M."/>
            <person name="Mu X."/>
            <person name="Myers E."/>
            <person name="Negre B."/>
            <person name="Newfeld S."/>
            <person name="Nielsen R."/>
            <person name="Noor M.A."/>
            <person name="O'Grady P."/>
            <person name="Pachter L."/>
            <person name="Papaceit M."/>
            <person name="Parisi M.J."/>
            <person name="Parisi M."/>
            <person name="Parts L."/>
            <person name="Pedersen J.S."/>
            <person name="Pesole G."/>
            <person name="Phillippy A.M."/>
            <person name="Ponting C.P."/>
            <person name="Pop M."/>
            <person name="Porcelli D."/>
            <person name="Powell J.R."/>
            <person name="Prohaska S."/>
            <person name="Pruitt K."/>
            <person name="Puig M."/>
            <person name="Quesneville H."/>
            <person name="Ram K.R."/>
            <person name="Rand D."/>
            <person name="Rasmussen M.D."/>
            <person name="Reed L.K."/>
            <person name="Reenan R."/>
            <person name="Reily A."/>
            <person name="Remington K.A."/>
            <person name="Rieger T.T."/>
            <person name="Ritchie M.G."/>
            <person name="Robin C."/>
            <person name="Rogers Y.H."/>
            <person name="Rohde C."/>
            <person name="Rozas J."/>
            <person name="Rubenfield M.J."/>
            <person name="Ruiz A."/>
            <person name="Russo S."/>
            <person name="Salzberg S.L."/>
            <person name="Sanchez-Gracia A."/>
            <person name="Saranga D.J."/>
            <person name="Sato H."/>
            <person name="Schaeffer S.W."/>
            <person name="Schatz M.C."/>
            <person name="Schlenke T."/>
            <person name="Schwartz R."/>
            <person name="Segarra C."/>
            <person name="Singh R.S."/>
            <person name="Sirot L."/>
            <person name="Sirota M."/>
            <person name="Sisneros N.B."/>
            <person name="Smith C.D."/>
            <person name="Smith T.F."/>
            <person name="Spieth J."/>
            <person name="Stage D.E."/>
            <person name="Stark A."/>
            <person name="Stephan W."/>
            <person name="Strausberg R.L."/>
            <person name="Strempel S."/>
            <person name="Sturgill D."/>
            <person name="Sutton G."/>
            <person name="Sutton G.G."/>
            <person name="Tao W."/>
            <person name="Teichmann S."/>
            <person name="Tobari Y.N."/>
            <person name="Tomimura Y."/>
            <person name="Tsolas J.M."/>
            <person name="Valente V.L."/>
            <person name="Venter E."/>
            <person name="Venter J.C."/>
            <person name="Vicario S."/>
            <person name="Vieira F.G."/>
            <person name="Vilella A.J."/>
            <person name="Villasante A."/>
            <person name="Walenz B."/>
            <person name="Wang J."/>
            <person name="Wasserman M."/>
            <person name="Watts T."/>
            <person name="Wilson D."/>
            <person name="Wilson R.K."/>
            <person name="Wing R.A."/>
            <person name="Wolfner M.F."/>
            <person name="Wong A."/>
            <person name="Wong G.K."/>
            <person name="Wu C.I."/>
            <person name="Wu G."/>
            <person name="Yamamoto D."/>
            <person name="Yang H.P."/>
            <person name="Yang S.P."/>
            <person name="Yorke J.A."/>
            <person name="Yoshida K."/>
            <person name="Zdobnov E."/>
            <person name="Zhang P."/>
            <person name="Zhang Y."/>
            <person name="Zimin A.V."/>
            <person name="Baldwin J."/>
            <person name="Abdouelleil A."/>
            <person name="Abdulkadir J."/>
            <person name="Abebe A."/>
            <person name="Abera B."/>
            <person name="Abreu J."/>
            <person name="Acer S.C."/>
            <person name="Aftuck L."/>
            <person name="Alexander A."/>
            <person name="An P."/>
            <person name="Anderson E."/>
            <person name="Anderson S."/>
            <person name="Arachi H."/>
            <person name="Azer M."/>
            <person name="Bachantsang P."/>
            <person name="Barry A."/>
            <person name="Bayul T."/>
            <person name="Berlin A."/>
            <person name="Bessette D."/>
            <person name="Bloom T."/>
            <person name="Blye J."/>
            <person name="Boguslavskiy L."/>
            <person name="Bonnet C."/>
            <person name="Boukhgalter B."/>
            <person name="Bourzgui I."/>
            <person name="Brown A."/>
            <person name="Cahill P."/>
            <person name="Channer S."/>
            <person name="Cheshatsang Y."/>
            <person name="Chuda L."/>
            <person name="Citroen M."/>
            <person name="Collymore A."/>
            <person name="Cooke P."/>
            <person name="Costello M."/>
            <person name="D'Aco K."/>
            <person name="Daza R."/>
            <person name="De Haan G."/>
            <person name="DeGray S."/>
            <person name="DeMaso C."/>
            <person name="Dhargay N."/>
            <person name="Dooley K."/>
            <person name="Dooley E."/>
            <person name="Doricent M."/>
            <person name="Dorje P."/>
            <person name="Dorjee K."/>
            <person name="Dupes A."/>
            <person name="Elong R."/>
            <person name="Falk J."/>
            <person name="Farina A."/>
            <person name="Faro S."/>
            <person name="Ferguson D."/>
            <person name="Fisher S."/>
            <person name="Foley C.D."/>
            <person name="Franke A."/>
            <person name="Friedrich D."/>
            <person name="Gadbois L."/>
            <person name="Gearin G."/>
            <person name="Gearin C.R."/>
            <person name="Giannoukos G."/>
            <person name="Goode T."/>
            <person name="Graham J."/>
            <person name="Grandbois E."/>
            <person name="Grewal S."/>
            <person name="Gyaltsen K."/>
            <person name="Hafez N."/>
            <person name="Hagos B."/>
            <person name="Hall J."/>
            <person name="Henson C."/>
            <person name="Hollinger A."/>
            <person name="Honan T."/>
            <person name="Huard M.D."/>
            <person name="Hughes L."/>
            <person name="Hurhula B."/>
            <person name="Husby M.E."/>
            <person name="Kamat A."/>
            <person name="Kanga B."/>
            <person name="Kashin S."/>
            <person name="Khazanovich D."/>
            <person name="Kisner P."/>
            <person name="Lance K."/>
            <person name="Lara M."/>
            <person name="Lee W."/>
            <person name="Lennon N."/>
            <person name="Letendre F."/>
            <person name="LeVine R."/>
            <person name="Lipovsky A."/>
            <person name="Liu X."/>
            <person name="Liu J."/>
            <person name="Liu S."/>
            <person name="Lokyitsang T."/>
            <person name="Lokyitsang Y."/>
            <person name="Lubonja R."/>
            <person name="Lui A."/>
            <person name="MacDonald P."/>
            <person name="Magnisalis V."/>
            <person name="Maru K."/>
            <person name="Matthews C."/>
            <person name="McCusker W."/>
            <person name="McDonough S."/>
            <person name="Mehta T."/>
            <person name="Meldrim J."/>
            <person name="Meneus L."/>
            <person name="Mihai O."/>
            <person name="Mihalev A."/>
            <person name="Mihova T."/>
            <person name="Mittelman R."/>
            <person name="Mlenga V."/>
            <person name="Montmayeur A."/>
            <person name="Mulrain L."/>
            <person name="Navidi A."/>
            <person name="Naylor J."/>
            <person name="Negash T."/>
            <person name="Nguyen T."/>
            <person name="Nguyen N."/>
            <person name="Nicol R."/>
            <person name="Norbu C."/>
            <person name="Norbu N."/>
            <person name="Novod N."/>
            <person name="O'Neill B."/>
            <person name="Osman S."/>
            <person name="Markiewicz E."/>
            <person name="Oyono O.L."/>
            <person name="Patti C."/>
            <person name="Phunkhang P."/>
            <person name="Pierre F."/>
            <person name="Priest M."/>
            <person name="Raghuraman S."/>
            <person name="Rege F."/>
            <person name="Reyes R."/>
            <person name="Rise C."/>
            <person name="Rogov P."/>
            <person name="Ross K."/>
            <person name="Ryan E."/>
            <person name="Settipalli S."/>
            <person name="Shea T."/>
            <person name="Sherpa N."/>
            <person name="Shi L."/>
            <person name="Shih D."/>
            <person name="Sparrow T."/>
            <person name="Spaulding J."/>
            <person name="Stalker J."/>
            <person name="Stange-Thomann N."/>
            <person name="Stavropoulos S."/>
            <person name="Stone C."/>
            <person name="Strader C."/>
            <person name="Tesfaye S."/>
            <person name="Thomson T."/>
            <person name="Thoulutsang Y."/>
            <person name="Thoulutsang D."/>
            <person name="Topham K."/>
            <person name="Topping I."/>
            <person name="Tsamla T."/>
            <person name="Vassiliev H."/>
            <person name="Vo A."/>
            <person name="Wangchuk T."/>
            <person name="Wangdi T."/>
            <person name="Weiand M."/>
            <person name="Wilkinson J."/>
            <person name="Wilson A."/>
            <person name="Yadav S."/>
            <person name="Young G."/>
            <person name="Yu Q."/>
            <person name="Zembek L."/>
            <person name="Zhong D."/>
            <person name="Zimmer A."/>
            <person name="Zwirko Z."/>
            <person name="Jaffe D.B."/>
            <person name="Alvarez P."/>
            <person name="Brockman W."/>
            <person name="Butler J."/>
            <person name="Chin C."/>
            <person name="Gnerre S."/>
            <person name="Grabherr M."/>
            <person name="Kleber M."/>
            <person name="Mauceli E."/>
            <person name="MacCallum I."/>
        </authorList>
    </citation>
    <scope>NUCLEOTIDE SEQUENCE [LARGE SCALE GENOMIC DNA]</scope>
    <source>
        <strain evidence="13">Tucson 15010-1051.87</strain>
    </source>
</reference>
<dbReference type="STRING" id="7244.B4LU35"/>
<keyword evidence="5 11" id="KW-0863">Zinc-finger</keyword>
<gene>
    <name evidence="12" type="primary">Dvir\GJ17829</name>
    <name evidence="12" type="ORF">Dvir_GJ17829</name>
</gene>
<dbReference type="EMBL" id="CH940649">
    <property type="protein sequence ID" value="EDW65088.2"/>
    <property type="molecule type" value="Genomic_DNA"/>
</dbReference>
<evidence type="ECO:0000256" key="11">
    <source>
        <dbReference type="RuleBase" id="RU368090"/>
    </source>
</evidence>
<evidence type="ECO:0000256" key="9">
    <source>
        <dbReference type="ARBA" id="ARBA00023204"/>
    </source>
</evidence>
<comment type="similarity">
    <text evidence="2 11">Belongs to the TFB4 family.</text>
</comment>
<dbReference type="GO" id="GO:0006355">
    <property type="term" value="P:regulation of DNA-templated transcription"/>
    <property type="evidence" value="ECO:0007669"/>
    <property type="project" value="InterPro"/>
</dbReference>
<dbReference type="InterPro" id="IPR036465">
    <property type="entry name" value="vWFA_dom_sf"/>
</dbReference>
<dbReference type="InterPro" id="IPR004600">
    <property type="entry name" value="TFIIH_Tfb4/GTF2H3"/>
</dbReference>
<name>B4LU35_DROVI</name>
<evidence type="ECO:0000256" key="3">
    <source>
        <dbReference type="ARBA" id="ARBA00022723"/>
    </source>
</evidence>
<evidence type="ECO:0000256" key="5">
    <source>
        <dbReference type="ARBA" id="ARBA00022771"/>
    </source>
</evidence>
<keyword evidence="4 11" id="KW-0227">DNA damage</keyword>
<evidence type="ECO:0000256" key="2">
    <source>
        <dbReference type="ARBA" id="ARBA00005273"/>
    </source>
</evidence>
<evidence type="ECO:0000256" key="10">
    <source>
        <dbReference type="ARBA" id="ARBA00023242"/>
    </source>
</evidence>
<comment type="function">
    <text evidence="11">Component of the general transcription and DNA repair factor IIH (TFIIH) core complex, which is involved in general and transcription-coupled nucleotide excision repair (NER) of damaged DNA and, when complexed to CAK, in RNA transcription by RNA polymerase II. In NER, TFIIH acts by opening DNA around the lesion to allow the excision of the damaged oligonucleotide and its replacement by a new DNA fragment. In transcription, TFIIH has an essential role in transcription initiation. When the pre-initiation complex (PIC) has been established, TFIIH is required for promoter opening and promoter escape. Phosphorylation of the C-terminal tail (CTD) of the largest subunit of RNA polymerase II by the kinase module CAK controls the initiation of transcription.</text>
</comment>
<dbReference type="GO" id="GO:0000439">
    <property type="term" value="C:transcription factor TFIIH core complex"/>
    <property type="evidence" value="ECO:0007669"/>
    <property type="project" value="UniProtKB-UniRule"/>
</dbReference>
<dbReference type="OrthoDB" id="10062522at2759"/>
<dbReference type="Proteomes" id="UP000008792">
    <property type="component" value="Unassembled WGS sequence"/>
</dbReference>
<evidence type="ECO:0000313" key="12">
    <source>
        <dbReference type="EMBL" id="EDW65088.2"/>
    </source>
</evidence>
<keyword evidence="6 11" id="KW-0862">Zinc</keyword>
<keyword evidence="10 11" id="KW-0539">Nucleus</keyword>
<evidence type="ECO:0000313" key="13">
    <source>
        <dbReference type="Proteomes" id="UP000008792"/>
    </source>
</evidence>
<organism evidence="12 13">
    <name type="scientific">Drosophila virilis</name>
    <name type="common">Fruit fly</name>
    <dbReference type="NCBI Taxonomy" id="7244"/>
    <lineage>
        <taxon>Eukaryota</taxon>
        <taxon>Metazoa</taxon>
        <taxon>Ecdysozoa</taxon>
        <taxon>Arthropoda</taxon>
        <taxon>Hexapoda</taxon>
        <taxon>Insecta</taxon>
        <taxon>Pterygota</taxon>
        <taxon>Neoptera</taxon>
        <taxon>Endopterygota</taxon>
        <taxon>Diptera</taxon>
        <taxon>Brachycera</taxon>
        <taxon>Muscomorpha</taxon>
        <taxon>Ephydroidea</taxon>
        <taxon>Drosophilidae</taxon>
        <taxon>Drosophila</taxon>
    </lineage>
</organism>
<keyword evidence="3 11" id="KW-0479">Metal-binding</keyword>
<comment type="subcellular location">
    <subcellularLocation>
        <location evidence="1 11">Nucleus</location>
    </subcellularLocation>
</comment>
<evidence type="ECO:0000256" key="6">
    <source>
        <dbReference type="ARBA" id="ARBA00022833"/>
    </source>
</evidence>